<dbReference type="PRINTS" id="PR00260">
    <property type="entry name" value="CHEMTRNSDUCR"/>
</dbReference>
<keyword evidence="1 3" id="KW-0807">Transducer</keyword>
<evidence type="ECO:0000256" key="3">
    <source>
        <dbReference type="PROSITE-ProRule" id="PRU00284"/>
    </source>
</evidence>
<dbReference type="GO" id="GO:0016020">
    <property type="term" value="C:membrane"/>
    <property type="evidence" value="ECO:0007669"/>
    <property type="project" value="InterPro"/>
</dbReference>
<reference evidence="6 7" key="1">
    <citation type="submission" date="2014-08" db="EMBL/GenBank/DDBJ databases">
        <title>Comparative genomics of the Paenibacillus odorifer group.</title>
        <authorList>
            <person name="den Bakker H.C."/>
            <person name="Tsai Y.-C."/>
            <person name="Martin N."/>
            <person name="Korlach J."/>
            <person name="Wiedmann M."/>
        </authorList>
    </citation>
    <scope>NUCLEOTIDE SEQUENCE [LARGE SCALE GENOMIC DNA]</scope>
    <source>
        <strain evidence="6 7">DSM 14472</strain>
    </source>
</reference>
<dbReference type="PANTHER" id="PTHR32089:SF112">
    <property type="entry name" value="LYSOZYME-LIKE PROTEIN-RELATED"/>
    <property type="match status" value="1"/>
</dbReference>
<dbReference type="KEGG" id="pste:PSTEL_23690"/>
<evidence type="ECO:0000256" key="1">
    <source>
        <dbReference type="ARBA" id="ARBA00023224"/>
    </source>
</evidence>
<evidence type="ECO:0000256" key="4">
    <source>
        <dbReference type="SAM" id="Phobius"/>
    </source>
</evidence>
<dbReference type="GO" id="GO:0006935">
    <property type="term" value="P:chemotaxis"/>
    <property type="evidence" value="ECO:0007669"/>
    <property type="project" value="InterPro"/>
</dbReference>
<evidence type="ECO:0000256" key="2">
    <source>
        <dbReference type="ARBA" id="ARBA00029447"/>
    </source>
</evidence>
<dbReference type="GO" id="GO:0007165">
    <property type="term" value="P:signal transduction"/>
    <property type="evidence" value="ECO:0007669"/>
    <property type="project" value="UniProtKB-KW"/>
</dbReference>
<keyword evidence="4" id="KW-0812">Transmembrane</keyword>
<dbReference type="EMBL" id="CP009286">
    <property type="protein sequence ID" value="AIQ65663.1"/>
    <property type="molecule type" value="Genomic_DNA"/>
</dbReference>
<proteinExistence type="inferred from homology"/>
<dbReference type="GO" id="GO:0004888">
    <property type="term" value="F:transmembrane signaling receptor activity"/>
    <property type="evidence" value="ECO:0007669"/>
    <property type="project" value="InterPro"/>
</dbReference>
<dbReference type="InterPro" id="IPR004090">
    <property type="entry name" value="Chemotax_Me-accpt_rcpt"/>
</dbReference>
<dbReference type="PROSITE" id="PS50111">
    <property type="entry name" value="CHEMOTAXIS_TRANSDUC_2"/>
    <property type="match status" value="1"/>
</dbReference>
<dbReference type="SUPFAM" id="SSF58104">
    <property type="entry name" value="Methyl-accepting chemotaxis protein (MCP) signaling domain"/>
    <property type="match status" value="1"/>
</dbReference>
<feature type="domain" description="Methyl-accepting transducer" evidence="5">
    <location>
        <begin position="295"/>
        <end position="532"/>
    </location>
</feature>
<dbReference type="Proteomes" id="UP000029507">
    <property type="component" value="Chromosome"/>
</dbReference>
<name>A0A089M2C8_9BACL</name>
<dbReference type="Gene3D" id="1.10.287.950">
    <property type="entry name" value="Methyl-accepting chemotaxis protein"/>
    <property type="match status" value="1"/>
</dbReference>
<evidence type="ECO:0000313" key="6">
    <source>
        <dbReference type="EMBL" id="AIQ65663.1"/>
    </source>
</evidence>
<gene>
    <name evidence="6" type="ORF">PSTEL_23690</name>
</gene>
<dbReference type="AlphaFoldDB" id="A0A089M2C8"/>
<accession>A0A089M2C8</accession>
<dbReference type="SMART" id="SM00283">
    <property type="entry name" value="MA"/>
    <property type="match status" value="1"/>
</dbReference>
<evidence type="ECO:0000259" key="5">
    <source>
        <dbReference type="PROSITE" id="PS50111"/>
    </source>
</evidence>
<keyword evidence="7" id="KW-1185">Reference proteome</keyword>
<dbReference type="Pfam" id="PF00015">
    <property type="entry name" value="MCPsignal"/>
    <property type="match status" value="1"/>
</dbReference>
<dbReference type="RefSeq" id="WP_038698911.1">
    <property type="nucleotide sequence ID" value="NZ_CP009286.1"/>
</dbReference>
<organism evidence="6 7">
    <name type="scientific">Paenibacillus stellifer</name>
    <dbReference type="NCBI Taxonomy" id="169760"/>
    <lineage>
        <taxon>Bacteria</taxon>
        <taxon>Bacillati</taxon>
        <taxon>Bacillota</taxon>
        <taxon>Bacilli</taxon>
        <taxon>Bacillales</taxon>
        <taxon>Paenibacillaceae</taxon>
        <taxon>Paenibacillus</taxon>
    </lineage>
</organism>
<sequence length="582" mass="63655">MKGLSLGNLKLRIKMSIPLLAPLLALALLAVFSNTSLTRVYGELTDRLYNEAHQSDYWLLNADRDFYQADAALRTRMTESSRQQQDLARTDYQENVQQTAERVGKAKEILQHSDSTIMSYKHKTSGKTVTQLFDEFDQNFKAWSGLYNVEQNSLTDSAAYKIAFDLTRNTINQVEEILDVYSQDIIARNQADVADAKKQTLLLTGGALLLSLLLGAWIIRNVNRRTQAALGLIRKTAQFDLKYDDSFGSYLNEKDEFASIITAEAGARQEFRTLITSVIEETGRLKEAIGSTKASMNELGREVEDISSTTEQLSAGMEETAASTQEMNASSHEMEHAVESVAVHAQEGAQSVEEINERAGRLKESFEASNAQALILFSDMKESLGKALEEAKAVEQIDMLASAILDITAKTNLLALNASIEAARAGEAGRGFAVVAGEIRKLADDSKNTAAEIQQVAGAVVQSVSHLSGQSAKLLNYVEHDVRSDYGTMLQASDRYRSDADQINGLVTSLSATSEELLASIHSIVKVIQEVSIAANEGAAGATHIAEKSGVIVEKTEEVSAYMDRSVEGARLLEDMVSKFKL</sequence>
<feature type="transmembrane region" description="Helical" evidence="4">
    <location>
        <begin position="200"/>
        <end position="219"/>
    </location>
</feature>
<keyword evidence="4" id="KW-1133">Transmembrane helix</keyword>
<dbReference type="InterPro" id="IPR004089">
    <property type="entry name" value="MCPsignal_dom"/>
</dbReference>
<dbReference type="STRING" id="169760.PSTEL_23690"/>
<dbReference type="HOGENOM" id="CLU_000445_107_27_9"/>
<protein>
    <recommendedName>
        <fullName evidence="5">Methyl-accepting transducer domain-containing protein</fullName>
    </recommendedName>
</protein>
<dbReference type="PANTHER" id="PTHR32089">
    <property type="entry name" value="METHYL-ACCEPTING CHEMOTAXIS PROTEIN MCPB"/>
    <property type="match status" value="1"/>
</dbReference>
<evidence type="ECO:0000313" key="7">
    <source>
        <dbReference type="Proteomes" id="UP000029507"/>
    </source>
</evidence>
<comment type="similarity">
    <text evidence="2">Belongs to the methyl-accepting chemotaxis (MCP) protein family.</text>
</comment>
<dbReference type="OrthoDB" id="5449717at2"/>
<keyword evidence="4" id="KW-0472">Membrane</keyword>